<dbReference type="Pfam" id="PF02732">
    <property type="entry name" value="ERCC4"/>
    <property type="match status" value="1"/>
</dbReference>
<comment type="similarity">
    <text evidence="3 13">Belongs to the XPF family.</text>
</comment>
<evidence type="ECO:0000256" key="2">
    <source>
        <dbReference type="ARBA" id="ARBA00004123"/>
    </source>
</evidence>
<dbReference type="GO" id="GO:0000712">
    <property type="term" value="P:resolution of meiotic recombination intermediates"/>
    <property type="evidence" value="ECO:0007669"/>
    <property type="project" value="TreeGrafter"/>
</dbReference>
<dbReference type="GO" id="GO:0048476">
    <property type="term" value="C:Holliday junction resolvase complex"/>
    <property type="evidence" value="ECO:0007669"/>
    <property type="project" value="UniProtKB-UniRule"/>
</dbReference>
<dbReference type="PANTHER" id="PTHR13451">
    <property type="entry name" value="CLASS II CROSSOVER JUNCTION ENDONUCLEASE MUS81"/>
    <property type="match status" value="1"/>
</dbReference>
<comment type="subunit">
    <text evidence="13">Interacts with EME1.</text>
</comment>
<dbReference type="Pfam" id="PF14716">
    <property type="entry name" value="HHH_8"/>
    <property type="match status" value="1"/>
</dbReference>
<reference evidence="15" key="2">
    <citation type="submission" date="2020-05" db="UniProtKB">
        <authorList>
            <consortium name="EnsemblMetazoa"/>
        </authorList>
    </citation>
    <scope>IDENTIFICATION</scope>
    <source>
        <strain evidence="15">Epiroticus2</strain>
    </source>
</reference>
<comment type="subcellular location">
    <subcellularLocation>
        <location evidence="2 13">Nucleus</location>
    </subcellularLocation>
</comment>
<keyword evidence="12 13" id="KW-0539">Nucleus</keyword>
<dbReference type="InterPro" id="IPR010996">
    <property type="entry name" value="HHH_MUS81"/>
</dbReference>
<dbReference type="GO" id="GO:0005634">
    <property type="term" value="C:nucleus"/>
    <property type="evidence" value="ECO:0007669"/>
    <property type="project" value="UniProtKB-SubCell"/>
</dbReference>
<evidence type="ECO:0000256" key="10">
    <source>
        <dbReference type="ARBA" id="ARBA00023172"/>
    </source>
</evidence>
<dbReference type="Gene3D" id="1.10.150.670">
    <property type="entry name" value="Crossover junction endonuclease EME1, DNA-binding domain"/>
    <property type="match status" value="1"/>
</dbReference>
<evidence type="ECO:0000256" key="12">
    <source>
        <dbReference type="ARBA" id="ARBA00023242"/>
    </source>
</evidence>
<keyword evidence="6 13" id="KW-0255">Endonuclease</keyword>
<dbReference type="EC" id="3.1.22.-" evidence="13"/>
<dbReference type="CDD" id="cd20074">
    <property type="entry name" value="XPF_nuclease_Mus81"/>
    <property type="match status" value="1"/>
</dbReference>
<evidence type="ECO:0000256" key="13">
    <source>
        <dbReference type="RuleBase" id="RU369042"/>
    </source>
</evidence>
<dbReference type="VEuPathDB" id="VectorBase:AEPI008128"/>
<feature type="domain" description="ERCC4" evidence="14">
    <location>
        <begin position="145"/>
        <end position="243"/>
    </location>
</feature>
<keyword evidence="8 13" id="KW-0378">Hydrolase</keyword>
<dbReference type="GO" id="GO:0031573">
    <property type="term" value="P:mitotic intra-S DNA damage checkpoint signaling"/>
    <property type="evidence" value="ECO:0007669"/>
    <property type="project" value="TreeGrafter"/>
</dbReference>
<dbReference type="GO" id="GO:0048257">
    <property type="term" value="F:3'-flap endonuclease activity"/>
    <property type="evidence" value="ECO:0007669"/>
    <property type="project" value="TreeGrafter"/>
</dbReference>
<evidence type="ECO:0000313" key="15">
    <source>
        <dbReference type="EnsemblMetazoa" id="AEPI008128-PA"/>
    </source>
</evidence>
<evidence type="ECO:0000256" key="7">
    <source>
        <dbReference type="ARBA" id="ARBA00022763"/>
    </source>
</evidence>
<dbReference type="FunFam" id="3.40.50.10130:FF:000003">
    <property type="entry name" value="Crossover junction endonuclease MUS81"/>
    <property type="match status" value="1"/>
</dbReference>
<evidence type="ECO:0000256" key="1">
    <source>
        <dbReference type="ARBA" id="ARBA00001946"/>
    </source>
</evidence>
<comment type="cofactor">
    <cofactor evidence="1 13">
        <name>Mg(2+)</name>
        <dbReference type="ChEBI" id="CHEBI:18420"/>
    </cofactor>
</comment>
<evidence type="ECO:0000313" key="16">
    <source>
        <dbReference type="Proteomes" id="UP000075885"/>
    </source>
</evidence>
<keyword evidence="5 13" id="KW-0479">Metal-binding</keyword>
<evidence type="ECO:0000256" key="8">
    <source>
        <dbReference type="ARBA" id="ARBA00022801"/>
    </source>
</evidence>
<evidence type="ECO:0000256" key="4">
    <source>
        <dbReference type="ARBA" id="ARBA00022722"/>
    </source>
</evidence>
<keyword evidence="16" id="KW-1185">Reference proteome</keyword>
<dbReference type="Pfam" id="PF21292">
    <property type="entry name" value="EME1-MUS81_C"/>
    <property type="match status" value="1"/>
</dbReference>
<dbReference type="SUPFAM" id="SSF52980">
    <property type="entry name" value="Restriction endonuclease-like"/>
    <property type="match status" value="1"/>
</dbReference>
<dbReference type="Gene3D" id="3.40.50.10130">
    <property type="match status" value="1"/>
</dbReference>
<dbReference type="Gene3D" id="1.10.150.110">
    <property type="entry name" value="DNA polymerase beta, N-terminal domain-like"/>
    <property type="match status" value="1"/>
</dbReference>
<keyword evidence="7 13" id="KW-0227">DNA damage</keyword>
<keyword evidence="10 13" id="KW-0233">DNA recombination</keyword>
<dbReference type="EnsemblMetazoa" id="AEPI008128-RA">
    <property type="protein sequence ID" value="AEPI008128-PA"/>
    <property type="gene ID" value="AEPI008128"/>
</dbReference>
<evidence type="ECO:0000256" key="9">
    <source>
        <dbReference type="ARBA" id="ARBA00022842"/>
    </source>
</evidence>
<dbReference type="PANTHER" id="PTHR13451:SF0">
    <property type="entry name" value="CROSSOVER JUNCTION ENDONUCLEASE MUS81"/>
    <property type="match status" value="1"/>
</dbReference>
<dbReference type="GO" id="GO:0003677">
    <property type="term" value="F:DNA binding"/>
    <property type="evidence" value="ECO:0007669"/>
    <property type="project" value="UniProtKB-UniRule"/>
</dbReference>
<evidence type="ECO:0000259" key="14">
    <source>
        <dbReference type="SMART" id="SM00891"/>
    </source>
</evidence>
<name>A0A182PMF5_9DIPT</name>
<dbReference type="GO" id="GO:0000727">
    <property type="term" value="P:double-strand break repair via break-induced replication"/>
    <property type="evidence" value="ECO:0007669"/>
    <property type="project" value="UniProtKB-UniRule"/>
</dbReference>
<evidence type="ECO:0000256" key="11">
    <source>
        <dbReference type="ARBA" id="ARBA00023204"/>
    </source>
</evidence>
<dbReference type="STRING" id="199890.A0A182PMF5"/>
<dbReference type="GO" id="GO:0008821">
    <property type="term" value="F:crossover junction DNA endonuclease activity"/>
    <property type="evidence" value="ECO:0007669"/>
    <property type="project" value="UniProtKB-UniRule"/>
</dbReference>
<keyword evidence="11 13" id="KW-0234">DNA repair</keyword>
<sequence>MWLEEMLAKAEGKNTMGKIALQKALNSLRRYPLPLATGRDCIALMDFGKTICENLDRRLKAYLASGGRVVCDHDAAIEALLNDEQGEHYQELTRSFRKEDEVIVVAEEPEPVDDEVMPNDSIFDQVPVTAGGGDAFIRVTNPKAILLVDTCETIGKSKSGLDRTLQELAQYSIEHEVRRLSVGDFAWILRDDAGREFLLPYVLERKRMDDLASSIKDGRFHEQKFRLMQCGLPNVIYLIEHLGNNRQVGVPEATLTQAALNTYVQGFTVKYTDNHHHTVMYLSVMTNFLNNSLKQLLQIKLLTIEKVNAIVEKYPTPQCLFRAYERCPSETERQRMLNFPYGPTKRTIGDKLSKIIYQLMMSERYTS</sequence>
<accession>A0A182PMF5</accession>
<dbReference type="AlphaFoldDB" id="A0A182PMF5"/>
<organism evidence="15 16">
    <name type="scientific">Anopheles epiroticus</name>
    <dbReference type="NCBI Taxonomy" id="199890"/>
    <lineage>
        <taxon>Eukaryota</taxon>
        <taxon>Metazoa</taxon>
        <taxon>Ecdysozoa</taxon>
        <taxon>Arthropoda</taxon>
        <taxon>Hexapoda</taxon>
        <taxon>Insecta</taxon>
        <taxon>Pterygota</taxon>
        <taxon>Neoptera</taxon>
        <taxon>Endopterygota</taxon>
        <taxon>Diptera</taxon>
        <taxon>Nematocera</taxon>
        <taxon>Culicoidea</taxon>
        <taxon>Culicidae</taxon>
        <taxon>Anophelinae</taxon>
        <taxon>Anopheles</taxon>
    </lineage>
</organism>
<reference evidence="16" key="1">
    <citation type="submission" date="2013-03" db="EMBL/GenBank/DDBJ databases">
        <title>The Genome Sequence of Anopheles epiroticus epiroticus2.</title>
        <authorList>
            <consortium name="The Broad Institute Genomics Platform"/>
            <person name="Neafsey D.E."/>
            <person name="Howell P."/>
            <person name="Walker B."/>
            <person name="Young S.K."/>
            <person name="Zeng Q."/>
            <person name="Gargeya S."/>
            <person name="Fitzgerald M."/>
            <person name="Haas B."/>
            <person name="Abouelleil A."/>
            <person name="Allen A.W."/>
            <person name="Alvarado L."/>
            <person name="Arachchi H.M."/>
            <person name="Berlin A.M."/>
            <person name="Chapman S.B."/>
            <person name="Gainer-Dewar J."/>
            <person name="Goldberg J."/>
            <person name="Griggs A."/>
            <person name="Gujja S."/>
            <person name="Hansen M."/>
            <person name="Howarth C."/>
            <person name="Imamovic A."/>
            <person name="Ireland A."/>
            <person name="Larimer J."/>
            <person name="McCowan C."/>
            <person name="Murphy C."/>
            <person name="Pearson M."/>
            <person name="Poon T.W."/>
            <person name="Priest M."/>
            <person name="Roberts A."/>
            <person name="Saif S."/>
            <person name="Shea T."/>
            <person name="Sisk P."/>
            <person name="Sykes S."/>
            <person name="Wortman J."/>
            <person name="Nusbaum C."/>
            <person name="Birren B."/>
        </authorList>
    </citation>
    <scope>NUCLEOTIDE SEQUENCE [LARGE SCALE GENOMIC DNA]</scope>
    <source>
        <strain evidence="16">Epiroticus2</strain>
    </source>
</reference>
<evidence type="ECO:0000256" key="6">
    <source>
        <dbReference type="ARBA" id="ARBA00022759"/>
    </source>
</evidence>
<dbReference type="SMART" id="SM00891">
    <property type="entry name" value="ERCC4"/>
    <property type="match status" value="1"/>
</dbReference>
<dbReference type="InterPro" id="IPR011335">
    <property type="entry name" value="Restrct_endonuc-II-like"/>
</dbReference>
<comment type="function">
    <text evidence="13">Interacts with EME1 to form a DNA structure-specific endonuclease with substrate preference for branched DNA structures with a 5'-end at the branch nick. Typical substrates include 3'-flap structures, D-loops, replication forks and nicked Holliday junctions. May be required in mitosis for the processing of stalled or collapsed replication fork intermediates. May be required in meiosis for the repair of meiosis-specific double strand breaks subsequent to single-end invasion (SEI).</text>
</comment>
<dbReference type="GO" id="GO:0046872">
    <property type="term" value="F:metal ion binding"/>
    <property type="evidence" value="ECO:0007669"/>
    <property type="project" value="UniProtKB-UniRule"/>
</dbReference>
<protein>
    <recommendedName>
        <fullName evidence="13">Crossover junction endonuclease MUS81</fullName>
        <ecNumber evidence="13">3.1.22.-</ecNumber>
    </recommendedName>
</protein>
<dbReference type="InterPro" id="IPR006166">
    <property type="entry name" value="ERCC4_domain"/>
</dbReference>
<dbReference type="SUPFAM" id="SSF47802">
    <property type="entry name" value="DNA polymerase beta, N-terminal domain-like"/>
    <property type="match status" value="1"/>
</dbReference>
<dbReference type="GO" id="GO:0006308">
    <property type="term" value="P:DNA catabolic process"/>
    <property type="evidence" value="ECO:0007669"/>
    <property type="project" value="UniProtKB-UniRule"/>
</dbReference>
<proteinExistence type="inferred from homology"/>
<dbReference type="Proteomes" id="UP000075885">
    <property type="component" value="Unassembled WGS sequence"/>
</dbReference>
<keyword evidence="9 13" id="KW-0460">Magnesium</keyword>
<dbReference type="InterPro" id="IPR047416">
    <property type="entry name" value="XPF_nuclease_Mus81"/>
</dbReference>
<dbReference type="InterPro" id="IPR027421">
    <property type="entry name" value="DNA_pol_lamdba_lyase_dom_sf"/>
</dbReference>
<evidence type="ECO:0000256" key="3">
    <source>
        <dbReference type="ARBA" id="ARBA00010015"/>
    </source>
</evidence>
<keyword evidence="4 13" id="KW-0540">Nuclease</keyword>
<evidence type="ECO:0000256" key="5">
    <source>
        <dbReference type="ARBA" id="ARBA00022723"/>
    </source>
</evidence>
<dbReference type="InterPro" id="IPR042530">
    <property type="entry name" value="EME1/EME2_C"/>
</dbReference>
<dbReference type="InterPro" id="IPR033309">
    <property type="entry name" value="Mus81"/>
</dbReference>